<accession>A0A1G7FBV4</accession>
<evidence type="ECO:0000256" key="3">
    <source>
        <dbReference type="ARBA" id="ARBA00022519"/>
    </source>
</evidence>
<evidence type="ECO:0000313" key="10">
    <source>
        <dbReference type="Proteomes" id="UP000182114"/>
    </source>
</evidence>
<dbReference type="InterPro" id="IPR017871">
    <property type="entry name" value="ABC_transporter-like_CS"/>
</dbReference>
<dbReference type="InterPro" id="IPR027417">
    <property type="entry name" value="P-loop_NTPase"/>
</dbReference>
<evidence type="ECO:0000256" key="5">
    <source>
        <dbReference type="ARBA" id="ARBA00022840"/>
    </source>
</evidence>
<keyword evidence="6" id="KW-1278">Translocase</keyword>
<dbReference type="PROSITE" id="PS50893">
    <property type="entry name" value="ABC_TRANSPORTER_2"/>
    <property type="match status" value="1"/>
</dbReference>
<keyword evidence="2" id="KW-1003">Cell membrane</keyword>
<proteinExistence type="predicted"/>
<gene>
    <name evidence="9" type="ORF">SAMN04487992_103165</name>
</gene>
<dbReference type="PANTHER" id="PTHR42781:SF5">
    <property type="entry name" value="PUTRESCINE TRANSPORT ATP-BINDING PROTEIN POTG"/>
    <property type="match status" value="1"/>
</dbReference>
<keyword evidence="7" id="KW-0472">Membrane</keyword>
<protein>
    <submittedName>
        <fullName evidence="9">ABC-type Fe3+/spermidine/putrescine transport systems, ATPase components</fullName>
    </submittedName>
</protein>
<dbReference type="Gene3D" id="3.40.50.300">
    <property type="entry name" value="P-loop containing nucleotide triphosphate hydrolases"/>
    <property type="match status" value="1"/>
</dbReference>
<dbReference type="SUPFAM" id="SSF52540">
    <property type="entry name" value="P-loop containing nucleoside triphosphate hydrolases"/>
    <property type="match status" value="1"/>
</dbReference>
<evidence type="ECO:0000256" key="2">
    <source>
        <dbReference type="ARBA" id="ARBA00022475"/>
    </source>
</evidence>
<dbReference type="InterPro" id="IPR003439">
    <property type="entry name" value="ABC_transporter-like_ATP-bd"/>
</dbReference>
<evidence type="ECO:0000256" key="7">
    <source>
        <dbReference type="ARBA" id="ARBA00023136"/>
    </source>
</evidence>
<dbReference type="GO" id="GO:0016887">
    <property type="term" value="F:ATP hydrolysis activity"/>
    <property type="evidence" value="ECO:0007669"/>
    <property type="project" value="InterPro"/>
</dbReference>
<sequence>MLHVKDLTFSYSSHQIISNISFTADKGAHISIIGESGCGKSTLLKLLYGILQPTHGNISWGDNPILGPDFKLVPGETFMKYLSQDFDLMPYVSVEENVSQYLSVFYPQELKERTAALLEMIEMTAFAKTKVKLLSGGQQQRVALARVLAQKPEILLLDEPFSHIDNSRKNSLRRNLFNYLKTEQITCIVASHDTHDILSFADEVMVLKEGRILAKEHPETLYMHPKNSYTASLFGDVNLIPISLLKPYATLEKSILVYPSELIISENSGLKVWVKNSYFKGSHYLIEAQLNETDPILFNAPHAYEAEKEVFLNVALETINARLKD</sequence>
<dbReference type="AlphaFoldDB" id="A0A1G7FBV4"/>
<dbReference type="EMBL" id="FNBD01000003">
    <property type="protein sequence ID" value="SDE73363.1"/>
    <property type="molecule type" value="Genomic_DNA"/>
</dbReference>
<dbReference type="InterPro" id="IPR050093">
    <property type="entry name" value="ABC_SmlMolc_Importer"/>
</dbReference>
<dbReference type="GO" id="GO:0005524">
    <property type="term" value="F:ATP binding"/>
    <property type="evidence" value="ECO:0007669"/>
    <property type="project" value="UniProtKB-KW"/>
</dbReference>
<keyword evidence="3" id="KW-0997">Cell inner membrane</keyword>
<keyword evidence="5" id="KW-0067">ATP-binding</keyword>
<organism evidence="9 10">
    <name type="scientific">Cellulophaga baltica</name>
    <dbReference type="NCBI Taxonomy" id="76594"/>
    <lineage>
        <taxon>Bacteria</taxon>
        <taxon>Pseudomonadati</taxon>
        <taxon>Bacteroidota</taxon>
        <taxon>Flavobacteriia</taxon>
        <taxon>Flavobacteriales</taxon>
        <taxon>Flavobacteriaceae</taxon>
        <taxon>Cellulophaga</taxon>
    </lineage>
</organism>
<dbReference type="PROSITE" id="PS00211">
    <property type="entry name" value="ABC_TRANSPORTER_1"/>
    <property type="match status" value="1"/>
</dbReference>
<evidence type="ECO:0000256" key="6">
    <source>
        <dbReference type="ARBA" id="ARBA00022967"/>
    </source>
</evidence>
<name>A0A1G7FBV4_9FLAO</name>
<dbReference type="PANTHER" id="PTHR42781">
    <property type="entry name" value="SPERMIDINE/PUTRESCINE IMPORT ATP-BINDING PROTEIN POTA"/>
    <property type="match status" value="1"/>
</dbReference>
<reference evidence="10" key="1">
    <citation type="submission" date="2016-10" db="EMBL/GenBank/DDBJ databases">
        <authorList>
            <person name="Varghese N."/>
            <person name="Submissions S."/>
        </authorList>
    </citation>
    <scope>NUCLEOTIDE SEQUENCE [LARGE SCALE GENOMIC DNA]</scope>
    <source>
        <strain evidence="10">DSM 24729</strain>
    </source>
</reference>
<dbReference type="eggNOG" id="COG3842">
    <property type="taxonomic scope" value="Bacteria"/>
</dbReference>
<dbReference type="SMART" id="SM00382">
    <property type="entry name" value="AAA"/>
    <property type="match status" value="1"/>
</dbReference>
<evidence type="ECO:0000256" key="4">
    <source>
        <dbReference type="ARBA" id="ARBA00022741"/>
    </source>
</evidence>
<feature type="domain" description="ABC transporter" evidence="8">
    <location>
        <begin position="2"/>
        <end position="234"/>
    </location>
</feature>
<evidence type="ECO:0000259" key="8">
    <source>
        <dbReference type="PROSITE" id="PS50893"/>
    </source>
</evidence>
<keyword evidence="1" id="KW-0813">Transport</keyword>
<keyword evidence="4" id="KW-0547">Nucleotide-binding</keyword>
<evidence type="ECO:0000313" key="9">
    <source>
        <dbReference type="EMBL" id="SDE73363.1"/>
    </source>
</evidence>
<dbReference type="InterPro" id="IPR003593">
    <property type="entry name" value="AAA+_ATPase"/>
</dbReference>
<keyword evidence="10" id="KW-1185">Reference proteome</keyword>
<dbReference type="RefSeq" id="WP_074537792.1">
    <property type="nucleotide sequence ID" value="NZ_FNBD01000003.1"/>
</dbReference>
<dbReference type="Proteomes" id="UP000182114">
    <property type="component" value="Unassembled WGS sequence"/>
</dbReference>
<evidence type="ECO:0000256" key="1">
    <source>
        <dbReference type="ARBA" id="ARBA00022448"/>
    </source>
</evidence>
<dbReference type="Pfam" id="PF00005">
    <property type="entry name" value="ABC_tran"/>
    <property type="match status" value="1"/>
</dbReference>